<dbReference type="NCBIfam" id="TIGR00229">
    <property type="entry name" value="sensory_box"/>
    <property type="match status" value="2"/>
</dbReference>
<evidence type="ECO:0000259" key="6">
    <source>
        <dbReference type="PROSITE" id="PS50112"/>
    </source>
</evidence>
<feature type="domain" description="PAS" evidence="6">
    <location>
        <begin position="281"/>
        <end position="354"/>
    </location>
</feature>
<reference evidence="9" key="1">
    <citation type="journal article" date="2019" name="Int. J. Syst. Evol. Microbiol.">
        <title>The Global Catalogue of Microorganisms (GCM) 10K type strain sequencing project: providing services to taxonomists for standard genome sequencing and annotation.</title>
        <authorList>
            <consortium name="The Broad Institute Genomics Platform"/>
            <consortium name="The Broad Institute Genome Sequencing Center for Infectious Disease"/>
            <person name="Wu L."/>
            <person name="Ma J."/>
        </authorList>
    </citation>
    <scope>NUCLEOTIDE SEQUENCE [LARGE SCALE GENOMIC DNA]</scope>
    <source>
        <strain evidence="9">JCM 17923</strain>
    </source>
</reference>
<keyword evidence="5" id="KW-0418">Kinase</keyword>
<dbReference type="InterPro" id="IPR035965">
    <property type="entry name" value="PAS-like_dom_sf"/>
</dbReference>
<evidence type="ECO:0000313" key="9">
    <source>
        <dbReference type="Proteomes" id="UP001501153"/>
    </source>
</evidence>
<dbReference type="InterPro" id="IPR000014">
    <property type="entry name" value="PAS"/>
</dbReference>
<proteinExistence type="predicted"/>
<dbReference type="CDD" id="cd00130">
    <property type="entry name" value="PAS"/>
    <property type="match status" value="2"/>
</dbReference>
<dbReference type="PROSITE" id="PS50113">
    <property type="entry name" value="PAC"/>
    <property type="match status" value="2"/>
</dbReference>
<comment type="caution">
    <text evidence="8">The sequence shown here is derived from an EMBL/GenBank/DDBJ whole genome shotgun (WGS) entry which is preliminary data.</text>
</comment>
<comment type="catalytic activity">
    <reaction evidence="1">
        <text>ATP + protein L-histidine = ADP + protein N-phospho-L-histidine.</text>
        <dbReference type="EC" id="2.7.13.3"/>
    </reaction>
</comment>
<dbReference type="InterPro" id="IPR001610">
    <property type="entry name" value="PAC"/>
</dbReference>
<organism evidence="8 9">
    <name type="scientific">Hymenobacter saemangeumensis</name>
    <dbReference type="NCBI Taxonomy" id="1084522"/>
    <lineage>
        <taxon>Bacteria</taxon>
        <taxon>Pseudomonadati</taxon>
        <taxon>Bacteroidota</taxon>
        <taxon>Cytophagia</taxon>
        <taxon>Cytophagales</taxon>
        <taxon>Hymenobacteraceae</taxon>
        <taxon>Hymenobacter</taxon>
    </lineage>
</organism>
<name>A0ABP8IQK8_9BACT</name>
<keyword evidence="3" id="KW-0597">Phosphoprotein</keyword>
<evidence type="ECO:0000256" key="5">
    <source>
        <dbReference type="ARBA" id="ARBA00022777"/>
    </source>
</evidence>
<dbReference type="EC" id="2.7.13.3" evidence="2"/>
<keyword evidence="9" id="KW-1185">Reference proteome</keyword>
<dbReference type="PANTHER" id="PTHR43304:SF1">
    <property type="entry name" value="PAC DOMAIN-CONTAINING PROTEIN"/>
    <property type="match status" value="1"/>
</dbReference>
<evidence type="ECO:0000259" key="7">
    <source>
        <dbReference type="PROSITE" id="PS50113"/>
    </source>
</evidence>
<feature type="domain" description="PAC" evidence="7">
    <location>
        <begin position="357"/>
        <end position="409"/>
    </location>
</feature>
<keyword evidence="4" id="KW-0808">Transferase</keyword>
<dbReference type="EMBL" id="BAABGZ010000077">
    <property type="protein sequence ID" value="GAA4367140.1"/>
    <property type="molecule type" value="Genomic_DNA"/>
</dbReference>
<dbReference type="RefSeq" id="WP_345237785.1">
    <property type="nucleotide sequence ID" value="NZ_BAABGZ010000077.1"/>
</dbReference>
<dbReference type="SMART" id="SM00091">
    <property type="entry name" value="PAS"/>
    <property type="match status" value="2"/>
</dbReference>
<dbReference type="SMART" id="SM00086">
    <property type="entry name" value="PAC"/>
    <property type="match status" value="2"/>
</dbReference>
<evidence type="ECO:0000256" key="1">
    <source>
        <dbReference type="ARBA" id="ARBA00000085"/>
    </source>
</evidence>
<evidence type="ECO:0000313" key="8">
    <source>
        <dbReference type="EMBL" id="GAA4367140.1"/>
    </source>
</evidence>
<feature type="domain" description="PAC" evidence="7">
    <location>
        <begin position="89"/>
        <end position="141"/>
    </location>
</feature>
<dbReference type="SUPFAM" id="SSF55785">
    <property type="entry name" value="PYP-like sensor domain (PAS domain)"/>
    <property type="match status" value="3"/>
</dbReference>
<evidence type="ECO:0000256" key="4">
    <source>
        <dbReference type="ARBA" id="ARBA00022679"/>
    </source>
</evidence>
<gene>
    <name evidence="8" type="ORF">GCM10023185_38740</name>
</gene>
<dbReference type="Proteomes" id="UP001501153">
    <property type="component" value="Unassembled WGS sequence"/>
</dbReference>
<accession>A0ABP8IQK8</accession>
<evidence type="ECO:0000256" key="3">
    <source>
        <dbReference type="ARBA" id="ARBA00022553"/>
    </source>
</evidence>
<evidence type="ECO:0000256" key="2">
    <source>
        <dbReference type="ARBA" id="ARBA00012438"/>
    </source>
</evidence>
<dbReference type="InterPro" id="IPR000700">
    <property type="entry name" value="PAS-assoc_C"/>
</dbReference>
<protein>
    <recommendedName>
        <fullName evidence="2">histidine kinase</fullName>
        <ecNumber evidence="2">2.7.13.3</ecNumber>
    </recommendedName>
</protein>
<dbReference type="PANTHER" id="PTHR43304">
    <property type="entry name" value="PHYTOCHROME-LIKE PROTEIN CPH1"/>
    <property type="match status" value="1"/>
</dbReference>
<dbReference type="PROSITE" id="PS50112">
    <property type="entry name" value="PAS"/>
    <property type="match status" value="1"/>
</dbReference>
<dbReference type="InterPro" id="IPR052162">
    <property type="entry name" value="Sensor_kinase/Photoreceptor"/>
</dbReference>
<sequence length="415" mass="47489">MTAPTTQPQPTNALREELSHLVETLPLITFVLNAEVKAFQYLSPQWFAFTGQDGAIADLNGLWELAVHSDDHPRTLSSLLQQLAELPRYAQELRLRRHDGSYAWFLVRAEPVRNAAGILLRWVGSLTEIDEQKRLLRRLERQDAELRRILHHLPIYLNTTEGPQHRFVYLSPGINELLQGRAVVGQSVAHCLPEMVDQGFMHLLDGVYYSGEPFLAVEQPLSLLNSQGQLEKRYFNFGCQLLPQLDQREGTRGVLCSWLDVTEQVLARQRAELLKVQVSAADARLRHLAEALPVITFITDGTGRTTYMSPQWYTYTGLPAGGPWSEVDEAWPGILHPDDREVSAREIHLSITEGRLGRIELRLLRHDGQYRWHITEAVPEFDAHGRLVHRYGYMLDVHELREAQRRLDLQRLSGE</sequence>
<dbReference type="InterPro" id="IPR013655">
    <property type="entry name" value="PAS_fold_3"/>
</dbReference>
<dbReference type="Pfam" id="PF08447">
    <property type="entry name" value="PAS_3"/>
    <property type="match status" value="2"/>
</dbReference>
<dbReference type="Gene3D" id="3.30.450.20">
    <property type="entry name" value="PAS domain"/>
    <property type="match status" value="3"/>
</dbReference>